<feature type="region of interest" description="Disordered" evidence="13">
    <location>
        <begin position="685"/>
        <end position="746"/>
    </location>
</feature>
<dbReference type="PROSITE" id="PS51767">
    <property type="entry name" value="PEPTIDASE_A1"/>
    <property type="match status" value="1"/>
</dbReference>
<dbReference type="PANTHER" id="PTHR47965:SF28">
    <property type="entry name" value="BASIC 7S GLOBULIN"/>
    <property type="match status" value="1"/>
</dbReference>
<dbReference type="InterPro" id="IPR007653">
    <property type="entry name" value="SPC3"/>
</dbReference>
<comment type="similarity">
    <text evidence="3">Belongs to the peptidase A1 family.</text>
</comment>
<feature type="region of interest" description="Disordered" evidence="13">
    <location>
        <begin position="961"/>
        <end position="1052"/>
    </location>
</feature>
<gene>
    <name evidence="16" type="ORF">DVH24_015224</name>
</gene>
<evidence type="ECO:0000256" key="2">
    <source>
        <dbReference type="ARBA" id="ARBA00004648"/>
    </source>
</evidence>
<evidence type="ECO:0000256" key="10">
    <source>
        <dbReference type="ARBA" id="ARBA00022989"/>
    </source>
</evidence>
<dbReference type="EMBL" id="RDQH01000330">
    <property type="protein sequence ID" value="RXI01875.1"/>
    <property type="molecule type" value="Genomic_DNA"/>
</dbReference>
<evidence type="ECO:0000256" key="12">
    <source>
        <dbReference type="ARBA" id="ARBA00023157"/>
    </source>
</evidence>
<dbReference type="GO" id="GO:0006465">
    <property type="term" value="P:signal peptide processing"/>
    <property type="evidence" value="ECO:0007669"/>
    <property type="project" value="InterPro"/>
</dbReference>
<sequence length="1052" mass="116895">MASFLPNLVLFFSCFSLLAFISAATLKTQPQIPIRPNKLVLRVQKDDATNLHVAQIYKRNPPVQFPFVIDLNGRFLTENCENQYLSLGYNAPFCHSTLCARANPNSPMTCRTCSSRTQIGCHPNACGLMTTNPVTRQSALGELAQDVLTISSTQGSGPGPMVQIPQFLFACAPSNILQNGLPKNVQGIAGLGHSPISLPYQLASHFGFPPKFAVCLPPSSDRSGVVFFGEGPYFMKPNIDVSQKLTYTPLIIGRQGEYYINVQSIKINNKIVPLNTSLLTYTPEQGVGGTMISTTTPYTILQTSIFRAVTQFYINQLQGLPQVKPVAPFGVCFDAKRFTGSSTAAFPSIDLVLDNNQNIIWRISAPNIFVQPRPFIGCLGFVDGGLKPQASIVIGAMQLEENLLQFDLTNSRLGFSNYLLPRTSCTNFNFGKSSTEEPEIQGEKKKKKTQNENKMHSFGYRANALLTFAVTILALMCAMASISDNLNHPTPTTQVQVLNINWFQKQPNGNEEVSMTMNISADLQSLFTWNTKQVFVFLAAEYGTPKNSLNQISLWDGILPTKEHAKFWIHTSNKYRFIDQGTNLRGKEFNLTLHWHVMPKTGKMFADKIVMPGYRLPQEAGTREKPIVVIDQCALNASPSLLHTTATKRAGTRKKAKEVALALSPPNAPPPPLKFMTARKVTALFDPDHHPQTPPVSARREQEEGAAAPALQEPEKKKPRLKVVRFLDPDATESSSDDDYTPPVGRKRKEFEIVLEIKIPGENPISKKRRTPETTTKTRRKIIKDQKNEEELVGEKIVIKKETGSSSCAEKKVKESSSTSSTAGKKKTTTKGKKKKETKKKKKTTEVVDVLWEIPGEIPDLDLLEREKDWLLYRFFDGVPEYCEDIPPEVKGSYEFRVRVYTTSIDAEHSKVTVTGNVDPYTIIKKLEKKGKHAELWGGSKGSNFNQAQLNNQFKNMAMPVQNAKGGGHQQHPQKGGGGHQQQPQKGGGGHQQQHQQMKGGNGNVMKAPQKDQKSVKFNLPAEGEEFDGSDFDEYDDEFDDDEFDDDADDGW</sequence>
<dbReference type="STRING" id="3750.A0A498K7J6"/>
<dbReference type="PANTHER" id="PTHR47965">
    <property type="entry name" value="ASPARTYL PROTEASE-RELATED"/>
    <property type="match status" value="1"/>
</dbReference>
<name>A0A498K7J6_MALDO</name>
<keyword evidence="11" id="KW-0472">Membrane</keyword>
<evidence type="ECO:0000256" key="8">
    <source>
        <dbReference type="ARBA" id="ARBA00022824"/>
    </source>
</evidence>
<evidence type="ECO:0000313" key="16">
    <source>
        <dbReference type="EMBL" id="RXI01875.1"/>
    </source>
</evidence>
<dbReference type="Pfam" id="PF14541">
    <property type="entry name" value="TAXi_C"/>
    <property type="match status" value="1"/>
</dbReference>
<evidence type="ECO:0000256" key="5">
    <source>
        <dbReference type="ARBA" id="ARBA00022525"/>
    </source>
</evidence>
<evidence type="ECO:0000256" key="4">
    <source>
        <dbReference type="ARBA" id="ARBA00009289"/>
    </source>
</evidence>
<dbReference type="SUPFAM" id="SSF50630">
    <property type="entry name" value="Acid proteases"/>
    <property type="match status" value="1"/>
</dbReference>
<evidence type="ECO:0000256" key="14">
    <source>
        <dbReference type="SAM" id="SignalP"/>
    </source>
</evidence>
<keyword evidence="12" id="KW-1015">Disulfide bond</keyword>
<comment type="caution">
    <text evidence="16">The sequence shown here is derived from an EMBL/GenBank/DDBJ whole genome shotgun (WGS) entry which is preliminary data.</text>
</comment>
<comment type="subcellular location">
    <subcellularLocation>
        <location evidence="2">Endoplasmic reticulum membrane</location>
        <topology evidence="2">Single-pass type II membrane protein</topology>
    </subcellularLocation>
    <subcellularLocation>
        <location evidence="1">Secreted</location>
        <location evidence="1">Extracellular space</location>
    </subcellularLocation>
</comment>
<keyword evidence="8" id="KW-0256">Endoplasmic reticulum</keyword>
<dbReference type="InterPro" id="IPR032799">
    <property type="entry name" value="TAXi_C"/>
</dbReference>
<evidence type="ECO:0000256" key="11">
    <source>
        <dbReference type="ARBA" id="ARBA00023136"/>
    </source>
</evidence>
<protein>
    <recommendedName>
        <fullName evidence="15">Peptidase A1 domain-containing protein</fullName>
    </recommendedName>
</protein>
<feature type="region of interest" description="Disordered" evidence="13">
    <location>
        <begin position="808"/>
        <end position="839"/>
    </location>
</feature>
<dbReference type="InterPro" id="IPR033868">
    <property type="entry name" value="Xylanase_inhibitor_I-like"/>
</dbReference>
<feature type="compositionally biased region" description="Gly residues" evidence="13">
    <location>
        <begin position="965"/>
        <end position="991"/>
    </location>
</feature>
<dbReference type="Pfam" id="PF04573">
    <property type="entry name" value="SPC22"/>
    <property type="match status" value="1"/>
</dbReference>
<dbReference type="CDD" id="cd05489">
    <property type="entry name" value="xylanase_inhibitor_I_like"/>
    <property type="match status" value="1"/>
</dbReference>
<evidence type="ECO:0000256" key="1">
    <source>
        <dbReference type="ARBA" id="ARBA00004239"/>
    </source>
</evidence>
<evidence type="ECO:0000256" key="7">
    <source>
        <dbReference type="ARBA" id="ARBA00022729"/>
    </source>
</evidence>
<dbReference type="InterPro" id="IPR021109">
    <property type="entry name" value="Peptidase_aspartic_dom_sf"/>
</dbReference>
<keyword evidence="17" id="KW-1185">Reference proteome</keyword>
<keyword evidence="7 14" id="KW-0732">Signal</keyword>
<keyword evidence="10" id="KW-1133">Transmembrane helix</keyword>
<dbReference type="Gene3D" id="2.40.70.10">
    <property type="entry name" value="Acid Proteases"/>
    <property type="match status" value="2"/>
</dbReference>
<evidence type="ECO:0000259" key="15">
    <source>
        <dbReference type="PROSITE" id="PS51767"/>
    </source>
</evidence>
<dbReference type="FunFam" id="2.40.70.10:FF:000045">
    <property type="entry name" value="Basic 7S globulin"/>
    <property type="match status" value="1"/>
</dbReference>
<dbReference type="GO" id="GO:0004190">
    <property type="term" value="F:aspartic-type endopeptidase activity"/>
    <property type="evidence" value="ECO:0007669"/>
    <property type="project" value="InterPro"/>
</dbReference>
<proteinExistence type="inferred from homology"/>
<organism evidence="16 17">
    <name type="scientific">Malus domestica</name>
    <name type="common">Apple</name>
    <name type="synonym">Pyrus malus</name>
    <dbReference type="NCBI Taxonomy" id="3750"/>
    <lineage>
        <taxon>Eukaryota</taxon>
        <taxon>Viridiplantae</taxon>
        <taxon>Streptophyta</taxon>
        <taxon>Embryophyta</taxon>
        <taxon>Tracheophyta</taxon>
        <taxon>Spermatophyta</taxon>
        <taxon>Magnoliopsida</taxon>
        <taxon>eudicotyledons</taxon>
        <taxon>Gunneridae</taxon>
        <taxon>Pentapetalae</taxon>
        <taxon>rosids</taxon>
        <taxon>fabids</taxon>
        <taxon>Rosales</taxon>
        <taxon>Rosaceae</taxon>
        <taxon>Amygdaloideae</taxon>
        <taxon>Maleae</taxon>
        <taxon>Malus</taxon>
    </lineage>
</organism>
<feature type="chain" id="PRO_5019804422" description="Peptidase A1 domain-containing protein" evidence="14">
    <location>
        <begin position="24"/>
        <end position="1052"/>
    </location>
</feature>
<evidence type="ECO:0000256" key="6">
    <source>
        <dbReference type="ARBA" id="ARBA00022692"/>
    </source>
</evidence>
<keyword evidence="6" id="KW-0812">Transmembrane</keyword>
<evidence type="ECO:0000256" key="13">
    <source>
        <dbReference type="SAM" id="MobiDB-lite"/>
    </source>
</evidence>
<dbReference type="GO" id="GO:0005576">
    <property type="term" value="C:extracellular region"/>
    <property type="evidence" value="ECO:0007669"/>
    <property type="project" value="UniProtKB-SubCell"/>
</dbReference>
<dbReference type="InterPro" id="IPR001461">
    <property type="entry name" value="Aspartic_peptidase_A1"/>
</dbReference>
<reference evidence="16 17" key="1">
    <citation type="submission" date="2018-10" db="EMBL/GenBank/DDBJ databases">
        <title>A high-quality apple genome assembly.</title>
        <authorList>
            <person name="Hu J."/>
        </authorList>
    </citation>
    <scope>NUCLEOTIDE SEQUENCE [LARGE SCALE GENOMIC DNA]</scope>
    <source>
        <strain evidence="17">cv. HFTH1</strain>
        <tissue evidence="16">Young leaf</tissue>
    </source>
</reference>
<dbReference type="InterPro" id="IPR032861">
    <property type="entry name" value="TAXi_N"/>
</dbReference>
<feature type="compositionally biased region" description="Acidic residues" evidence="13">
    <location>
        <begin position="1023"/>
        <end position="1052"/>
    </location>
</feature>
<accession>A0A498K7J6</accession>
<dbReference type="Proteomes" id="UP000290289">
    <property type="component" value="Chromosome 4"/>
</dbReference>
<dbReference type="InterPro" id="IPR033121">
    <property type="entry name" value="PEPTIDASE_A1"/>
</dbReference>
<dbReference type="Gene3D" id="3.30.70.100">
    <property type="match status" value="1"/>
</dbReference>
<dbReference type="GO" id="GO:0005787">
    <property type="term" value="C:signal peptidase complex"/>
    <property type="evidence" value="ECO:0007669"/>
    <property type="project" value="InterPro"/>
</dbReference>
<feature type="region of interest" description="Disordered" evidence="13">
    <location>
        <begin position="762"/>
        <end position="781"/>
    </location>
</feature>
<dbReference type="Pfam" id="PF14543">
    <property type="entry name" value="TAXi_N"/>
    <property type="match status" value="1"/>
</dbReference>
<evidence type="ECO:0000313" key="17">
    <source>
        <dbReference type="Proteomes" id="UP000290289"/>
    </source>
</evidence>
<feature type="region of interest" description="Disordered" evidence="13">
    <location>
        <begin position="431"/>
        <end position="452"/>
    </location>
</feature>
<keyword evidence="5" id="KW-0964">Secreted</keyword>
<feature type="region of interest" description="Disordered" evidence="13">
    <location>
        <begin position="645"/>
        <end position="673"/>
    </location>
</feature>
<feature type="signal peptide" evidence="14">
    <location>
        <begin position="1"/>
        <end position="23"/>
    </location>
</feature>
<comment type="similarity">
    <text evidence="4">Belongs to the SPCS3 family.</text>
</comment>
<feature type="compositionally biased region" description="Basic residues" evidence="13">
    <location>
        <begin position="824"/>
        <end position="839"/>
    </location>
</feature>
<dbReference type="FunFam" id="2.40.70.10:FF:000041">
    <property type="entry name" value="Basic 7S globulin"/>
    <property type="match status" value="1"/>
</dbReference>
<keyword evidence="9" id="KW-0735">Signal-anchor</keyword>
<evidence type="ECO:0000256" key="3">
    <source>
        <dbReference type="ARBA" id="ARBA00007447"/>
    </source>
</evidence>
<evidence type="ECO:0000256" key="9">
    <source>
        <dbReference type="ARBA" id="ARBA00022968"/>
    </source>
</evidence>
<feature type="domain" description="Peptidase A1" evidence="15">
    <location>
        <begin position="52"/>
        <end position="416"/>
    </location>
</feature>
<dbReference type="AlphaFoldDB" id="A0A498K7J6"/>